<dbReference type="AlphaFoldDB" id="A0A392SX05"/>
<feature type="non-terminal residue" evidence="1">
    <location>
        <position position="39"/>
    </location>
</feature>
<organism evidence="1 2">
    <name type="scientific">Trifolium medium</name>
    <dbReference type="NCBI Taxonomy" id="97028"/>
    <lineage>
        <taxon>Eukaryota</taxon>
        <taxon>Viridiplantae</taxon>
        <taxon>Streptophyta</taxon>
        <taxon>Embryophyta</taxon>
        <taxon>Tracheophyta</taxon>
        <taxon>Spermatophyta</taxon>
        <taxon>Magnoliopsida</taxon>
        <taxon>eudicotyledons</taxon>
        <taxon>Gunneridae</taxon>
        <taxon>Pentapetalae</taxon>
        <taxon>rosids</taxon>
        <taxon>fabids</taxon>
        <taxon>Fabales</taxon>
        <taxon>Fabaceae</taxon>
        <taxon>Papilionoideae</taxon>
        <taxon>50 kb inversion clade</taxon>
        <taxon>NPAAA clade</taxon>
        <taxon>Hologalegina</taxon>
        <taxon>IRL clade</taxon>
        <taxon>Trifolieae</taxon>
        <taxon>Trifolium</taxon>
    </lineage>
</organism>
<dbReference type="EMBL" id="LXQA010459748">
    <property type="protein sequence ID" value="MCI53209.1"/>
    <property type="molecule type" value="Genomic_DNA"/>
</dbReference>
<evidence type="ECO:0000313" key="1">
    <source>
        <dbReference type="EMBL" id="MCI53209.1"/>
    </source>
</evidence>
<keyword evidence="2" id="KW-1185">Reference proteome</keyword>
<proteinExistence type="predicted"/>
<accession>A0A392SX05</accession>
<protein>
    <submittedName>
        <fullName evidence="1">Uncharacterized protein</fullName>
    </submittedName>
</protein>
<reference evidence="1 2" key="1">
    <citation type="journal article" date="2018" name="Front. Plant Sci.">
        <title>Red Clover (Trifolium pratense) and Zigzag Clover (T. medium) - A Picture of Genomic Similarities and Differences.</title>
        <authorList>
            <person name="Dluhosova J."/>
            <person name="Istvanek J."/>
            <person name="Nedelnik J."/>
            <person name="Repkova J."/>
        </authorList>
    </citation>
    <scope>NUCLEOTIDE SEQUENCE [LARGE SCALE GENOMIC DNA]</scope>
    <source>
        <strain evidence="2">cv. 10/8</strain>
        <tissue evidence="1">Leaf</tissue>
    </source>
</reference>
<dbReference type="Proteomes" id="UP000265520">
    <property type="component" value="Unassembled WGS sequence"/>
</dbReference>
<sequence>MDIPHEAFNHADSVRAFSLGIKSLVHYNGGNVPELTRQH</sequence>
<evidence type="ECO:0000313" key="2">
    <source>
        <dbReference type="Proteomes" id="UP000265520"/>
    </source>
</evidence>
<name>A0A392SX05_9FABA</name>
<comment type="caution">
    <text evidence="1">The sequence shown here is derived from an EMBL/GenBank/DDBJ whole genome shotgun (WGS) entry which is preliminary data.</text>
</comment>